<dbReference type="Gene3D" id="3.40.50.300">
    <property type="entry name" value="P-loop containing nucleotide triphosphate hydrolases"/>
    <property type="match status" value="1"/>
</dbReference>
<dbReference type="InterPro" id="IPR027417">
    <property type="entry name" value="P-loop_NTPase"/>
</dbReference>
<dbReference type="InterPro" id="IPR003439">
    <property type="entry name" value="ABC_transporter-like_ATP-bd"/>
</dbReference>
<proteinExistence type="inferred from homology"/>
<gene>
    <name evidence="6" type="ORF">CPJCM30710_01550</name>
</gene>
<comment type="caution">
    <text evidence="6">The sequence shown here is derived from an EMBL/GenBank/DDBJ whole genome shotgun (WGS) entry which is preliminary data.</text>
</comment>
<dbReference type="SMART" id="SM00382">
    <property type="entry name" value="AAA"/>
    <property type="match status" value="1"/>
</dbReference>
<dbReference type="Pfam" id="PF00005">
    <property type="entry name" value="ABC_tran"/>
    <property type="match status" value="1"/>
</dbReference>
<keyword evidence="4 6" id="KW-0067">ATP-binding</keyword>
<dbReference type="RefSeq" id="WP_212902247.1">
    <property type="nucleotide sequence ID" value="NZ_BOPZ01000001.1"/>
</dbReference>
<evidence type="ECO:0000256" key="1">
    <source>
        <dbReference type="ARBA" id="ARBA00005417"/>
    </source>
</evidence>
<dbReference type="GO" id="GO:0005524">
    <property type="term" value="F:ATP binding"/>
    <property type="evidence" value="ECO:0007669"/>
    <property type="project" value="UniProtKB-KW"/>
</dbReference>
<dbReference type="InterPro" id="IPR003593">
    <property type="entry name" value="AAA+_ATPase"/>
</dbReference>
<dbReference type="Proteomes" id="UP000679179">
    <property type="component" value="Unassembled WGS sequence"/>
</dbReference>
<evidence type="ECO:0000313" key="6">
    <source>
        <dbReference type="EMBL" id="GIM27489.1"/>
    </source>
</evidence>
<dbReference type="EMBL" id="BOPZ01000001">
    <property type="protein sequence ID" value="GIM27489.1"/>
    <property type="molecule type" value="Genomic_DNA"/>
</dbReference>
<dbReference type="AlphaFoldDB" id="A0A919RW96"/>
<evidence type="ECO:0000313" key="7">
    <source>
        <dbReference type="Proteomes" id="UP000679179"/>
    </source>
</evidence>
<evidence type="ECO:0000256" key="2">
    <source>
        <dbReference type="ARBA" id="ARBA00022448"/>
    </source>
</evidence>
<dbReference type="GO" id="GO:0016887">
    <property type="term" value="F:ATP hydrolysis activity"/>
    <property type="evidence" value="ECO:0007669"/>
    <property type="project" value="InterPro"/>
</dbReference>
<organism evidence="6 7">
    <name type="scientific">Clostridium polyendosporum</name>
    <dbReference type="NCBI Taxonomy" id="69208"/>
    <lineage>
        <taxon>Bacteria</taxon>
        <taxon>Bacillati</taxon>
        <taxon>Bacillota</taxon>
        <taxon>Clostridia</taxon>
        <taxon>Eubacteriales</taxon>
        <taxon>Clostridiaceae</taxon>
        <taxon>Clostridium</taxon>
    </lineage>
</organism>
<sequence length="226" mass="25299">MISINNLCFSYTSKPPFILNNININIPKGAYVSIIGPNGSSKTTLVKLMLKQLKPINGSIEVTTNKIGYVPQKVESFNSQFTITVKEVLSCHANALNLHDKKQIDKFIERVNMKEFKNKLIGTLSGGQQQKIFIARALMGNPELLVLDELSAGVDHSSQKEIYGLIKDLNKRKGITILSVEHNLKLALDYSTHILQLHEGKATLYTVDEYSKIINNGTLFKNRKVE</sequence>
<dbReference type="InterPro" id="IPR050153">
    <property type="entry name" value="Metal_Ion_Import_ABC"/>
</dbReference>
<dbReference type="PROSITE" id="PS00211">
    <property type="entry name" value="ABC_TRANSPORTER_1"/>
    <property type="match status" value="1"/>
</dbReference>
<protein>
    <submittedName>
        <fullName evidence="6">Metal ABC transporter ATP-binding protein</fullName>
    </submittedName>
</protein>
<dbReference type="SUPFAM" id="SSF52540">
    <property type="entry name" value="P-loop containing nucleoside triphosphate hydrolases"/>
    <property type="match status" value="1"/>
</dbReference>
<evidence type="ECO:0000256" key="4">
    <source>
        <dbReference type="ARBA" id="ARBA00022840"/>
    </source>
</evidence>
<dbReference type="PANTHER" id="PTHR42734">
    <property type="entry name" value="METAL TRANSPORT SYSTEM ATP-BINDING PROTEIN TM_0124-RELATED"/>
    <property type="match status" value="1"/>
</dbReference>
<dbReference type="PANTHER" id="PTHR42734:SF17">
    <property type="entry name" value="METAL TRANSPORT SYSTEM ATP-BINDING PROTEIN TM_0124-RELATED"/>
    <property type="match status" value="1"/>
</dbReference>
<keyword evidence="3" id="KW-0547">Nucleotide-binding</keyword>
<evidence type="ECO:0000256" key="3">
    <source>
        <dbReference type="ARBA" id="ARBA00022741"/>
    </source>
</evidence>
<feature type="domain" description="ABC transporter" evidence="5">
    <location>
        <begin position="2"/>
        <end position="224"/>
    </location>
</feature>
<dbReference type="InterPro" id="IPR017871">
    <property type="entry name" value="ABC_transporter-like_CS"/>
</dbReference>
<evidence type="ECO:0000259" key="5">
    <source>
        <dbReference type="PROSITE" id="PS50893"/>
    </source>
</evidence>
<keyword evidence="7" id="KW-1185">Reference proteome</keyword>
<reference evidence="6" key="1">
    <citation type="submission" date="2021-03" db="EMBL/GenBank/DDBJ databases">
        <title>Taxonomic study of Clostridium polyendosporum from meadow-gley soil under rice.</title>
        <authorList>
            <person name="Kobayashi H."/>
            <person name="Tanizawa Y."/>
            <person name="Yagura M."/>
        </authorList>
    </citation>
    <scope>NUCLEOTIDE SEQUENCE</scope>
    <source>
        <strain evidence="6">JCM 30710</strain>
    </source>
</reference>
<comment type="similarity">
    <text evidence="1">Belongs to the ABC transporter superfamily.</text>
</comment>
<accession>A0A919RW96</accession>
<keyword evidence="2" id="KW-0813">Transport</keyword>
<name>A0A919RW96_9CLOT</name>
<dbReference type="PROSITE" id="PS50893">
    <property type="entry name" value="ABC_TRANSPORTER_2"/>
    <property type="match status" value="1"/>
</dbReference>